<keyword evidence="4" id="KW-1185">Reference proteome</keyword>
<protein>
    <submittedName>
        <fullName evidence="3">DUF397 domain-containing protein</fullName>
    </submittedName>
</protein>
<proteinExistence type="predicted"/>
<feature type="region of interest" description="Disordered" evidence="1">
    <location>
        <begin position="1"/>
        <end position="27"/>
    </location>
</feature>
<gene>
    <name evidence="3" type="ORF">OJ254_07900</name>
</gene>
<sequence>MTEHSIRDASTLSGWRKSSYSGSESGSCVEVLDGHRAGVPVRDSKNPCGPALVVGAAAWSSFIAAVKAGA</sequence>
<dbReference type="InterPro" id="IPR007278">
    <property type="entry name" value="DUF397"/>
</dbReference>
<dbReference type="Pfam" id="PF04149">
    <property type="entry name" value="DUF397"/>
    <property type="match status" value="1"/>
</dbReference>
<evidence type="ECO:0000259" key="2">
    <source>
        <dbReference type="Pfam" id="PF04149"/>
    </source>
</evidence>
<accession>A0ABY6P9Q6</accession>
<reference evidence="3" key="1">
    <citation type="submission" date="2022-11" db="EMBL/GenBank/DDBJ databases">
        <title>Identification and genomic analyses of a novel endophytic actinobacterium Streptomyces endophytica sp. nov. with potential for biocontrol of Yam anthracnose.</title>
        <authorList>
            <person name="Huang X."/>
        </authorList>
    </citation>
    <scope>NUCLEOTIDE SEQUENCE</scope>
    <source>
        <strain evidence="3">HNM0140</strain>
    </source>
</reference>
<feature type="domain" description="DUF397" evidence="2">
    <location>
        <begin position="14"/>
        <end position="67"/>
    </location>
</feature>
<evidence type="ECO:0000313" key="4">
    <source>
        <dbReference type="Proteomes" id="UP001164959"/>
    </source>
</evidence>
<dbReference type="RefSeq" id="WP_265361771.1">
    <property type="nucleotide sequence ID" value="NZ_CP110636.1"/>
</dbReference>
<feature type="compositionally biased region" description="Low complexity" evidence="1">
    <location>
        <begin position="13"/>
        <end position="27"/>
    </location>
</feature>
<dbReference type="Proteomes" id="UP001164959">
    <property type="component" value="Chromosome"/>
</dbReference>
<evidence type="ECO:0000313" key="3">
    <source>
        <dbReference type="EMBL" id="UZJ30317.1"/>
    </source>
</evidence>
<dbReference type="EMBL" id="CP110636">
    <property type="protein sequence ID" value="UZJ30317.1"/>
    <property type="molecule type" value="Genomic_DNA"/>
</dbReference>
<organism evidence="3 4">
    <name type="scientific">Streptomyces endophytica</name>
    <dbReference type="NCBI Taxonomy" id="2991496"/>
    <lineage>
        <taxon>Bacteria</taxon>
        <taxon>Bacillati</taxon>
        <taxon>Actinomycetota</taxon>
        <taxon>Actinomycetes</taxon>
        <taxon>Kitasatosporales</taxon>
        <taxon>Streptomycetaceae</taxon>
        <taxon>Streptomyces</taxon>
    </lineage>
</organism>
<name>A0ABY6P9Q6_9ACTN</name>
<evidence type="ECO:0000256" key="1">
    <source>
        <dbReference type="SAM" id="MobiDB-lite"/>
    </source>
</evidence>